<dbReference type="InterPro" id="IPR022742">
    <property type="entry name" value="Hydrolase_4"/>
</dbReference>
<keyword evidence="6" id="KW-0378">Hydrolase</keyword>
<evidence type="ECO:0000256" key="4">
    <source>
        <dbReference type="ARBA" id="ARBA00071261"/>
    </source>
</evidence>
<organism evidence="6">
    <name type="scientific">uncultured Truepera sp</name>
    <dbReference type="NCBI Taxonomy" id="543023"/>
    <lineage>
        <taxon>Bacteria</taxon>
        <taxon>Thermotogati</taxon>
        <taxon>Deinococcota</taxon>
        <taxon>Deinococci</taxon>
        <taxon>Trueperales</taxon>
        <taxon>Trueperaceae</taxon>
        <taxon>Truepera</taxon>
        <taxon>environmental samples</taxon>
    </lineage>
</organism>
<name>A0A6J4UM05_9DEIN</name>
<feature type="domain" description="Serine aminopeptidase S33" evidence="5">
    <location>
        <begin position="26"/>
        <end position="259"/>
    </location>
</feature>
<evidence type="ECO:0000256" key="2">
    <source>
        <dbReference type="ARBA" id="ARBA00008645"/>
    </source>
</evidence>
<dbReference type="AlphaFoldDB" id="A0A6J4UM05"/>
<dbReference type="PRINTS" id="PR00111">
    <property type="entry name" value="ABHYDROLASE"/>
</dbReference>
<dbReference type="EMBL" id="CADCWP010000010">
    <property type="protein sequence ID" value="CAA9554733.1"/>
    <property type="molecule type" value="Genomic_DNA"/>
</dbReference>
<dbReference type="Gene3D" id="3.40.50.1820">
    <property type="entry name" value="alpha/beta hydrolase"/>
    <property type="match status" value="1"/>
</dbReference>
<dbReference type="Pfam" id="PF12146">
    <property type="entry name" value="Hydrolase_4"/>
    <property type="match status" value="1"/>
</dbReference>
<sequence>MQATTGSFGTADGLTLFTRSYLPGGEARAAVIVSHGYAEHSGRYQAFAEALTAKGYAVYALDYRGHGRSGGKRASLRVFDEYVDDLARFIDRVRETRPHPPRFLFGHSVGGLVALHLVLEYPEKVEGLAITGAYLHNAASVSPPLVRAAKVLSRLAPDLPVQELDTGALARDPAVVQAYRNDPLVYHGKVRARLGYELLRTGPYVVQRAGSIDLPVLLQHGTADRLSATSGAQAIFAELGSSDKTLKLYEGAFHEILNDYGKEEVLADLLDWLGARANP</sequence>
<dbReference type="InterPro" id="IPR029058">
    <property type="entry name" value="AB_hydrolase_fold"/>
</dbReference>
<dbReference type="PANTHER" id="PTHR11614">
    <property type="entry name" value="PHOSPHOLIPASE-RELATED"/>
    <property type="match status" value="1"/>
</dbReference>
<protein>
    <recommendedName>
        <fullName evidence="4">Monoacylglycerol lipase</fullName>
        <ecNumber evidence="3">3.1.1.23</ecNumber>
    </recommendedName>
</protein>
<dbReference type="InterPro" id="IPR000073">
    <property type="entry name" value="AB_hydrolase_1"/>
</dbReference>
<dbReference type="GO" id="GO:0047372">
    <property type="term" value="F:monoacylglycerol lipase activity"/>
    <property type="evidence" value="ECO:0007669"/>
    <property type="project" value="UniProtKB-EC"/>
</dbReference>
<gene>
    <name evidence="6" type="ORF">AVDCRST_MAG86-112</name>
</gene>
<evidence type="ECO:0000256" key="1">
    <source>
        <dbReference type="ARBA" id="ARBA00001613"/>
    </source>
</evidence>
<dbReference type="InterPro" id="IPR051044">
    <property type="entry name" value="MAG_DAG_Lipase"/>
</dbReference>
<comment type="similarity">
    <text evidence="2">Belongs to the AB hydrolase superfamily.</text>
</comment>
<dbReference type="SUPFAM" id="SSF53474">
    <property type="entry name" value="alpha/beta-Hydrolases"/>
    <property type="match status" value="1"/>
</dbReference>
<dbReference type="FunFam" id="3.40.50.1820:FF:000117">
    <property type="entry name" value="Monoglyceride lipase, putative"/>
    <property type="match status" value="1"/>
</dbReference>
<proteinExistence type="inferred from homology"/>
<reference evidence="6" key="1">
    <citation type="submission" date="2020-02" db="EMBL/GenBank/DDBJ databases">
        <authorList>
            <person name="Meier V. D."/>
        </authorList>
    </citation>
    <scope>NUCLEOTIDE SEQUENCE</scope>
    <source>
        <strain evidence="6">AVDCRST_MAG86</strain>
    </source>
</reference>
<evidence type="ECO:0000256" key="3">
    <source>
        <dbReference type="ARBA" id="ARBA00013254"/>
    </source>
</evidence>
<accession>A0A6J4UM05</accession>
<evidence type="ECO:0000259" key="5">
    <source>
        <dbReference type="Pfam" id="PF12146"/>
    </source>
</evidence>
<evidence type="ECO:0000313" key="6">
    <source>
        <dbReference type="EMBL" id="CAA9554733.1"/>
    </source>
</evidence>
<comment type="catalytic activity">
    <reaction evidence="1">
        <text>Hydrolyzes glycerol monoesters of long-chain fatty acids.</text>
        <dbReference type="EC" id="3.1.1.23"/>
    </reaction>
</comment>
<dbReference type="EC" id="3.1.1.23" evidence="3"/>